<feature type="domain" description="YrhK" evidence="2">
    <location>
        <begin position="23"/>
        <end position="78"/>
    </location>
</feature>
<keyword evidence="4" id="KW-1185">Reference proteome</keyword>
<keyword evidence="1" id="KW-0812">Transmembrane</keyword>
<dbReference type="Proteomes" id="UP000598217">
    <property type="component" value="Unassembled WGS sequence"/>
</dbReference>
<keyword evidence="1" id="KW-1133">Transmembrane helix</keyword>
<sequence length="101" mass="11504">MSDPESNRPLTVHIGHEELVVRQRYEALSILNDILIALWFIAGSIMFFFPEWTVAGTWCFLAGSVELLIRPLIRLGRQVNLSRVRARTRPSGMPPEAPLDF</sequence>
<reference evidence="3 4" key="1">
    <citation type="submission" date="2020-10" db="EMBL/GenBank/DDBJ databases">
        <title>Sequencing the genomes of 1000 actinobacteria strains.</title>
        <authorList>
            <person name="Klenk H.-P."/>
        </authorList>
    </citation>
    <scope>NUCLEOTIDE SEQUENCE [LARGE SCALE GENOMIC DNA]</scope>
    <source>
        <strain evidence="3 4">DSM 45157</strain>
    </source>
</reference>
<dbReference type="EMBL" id="JADBDY010000001">
    <property type="protein sequence ID" value="MBE1458225.1"/>
    <property type="molecule type" value="Genomic_DNA"/>
</dbReference>
<dbReference type="InterPro" id="IPR025424">
    <property type="entry name" value="YrhK_domain"/>
</dbReference>
<feature type="transmembrane region" description="Helical" evidence="1">
    <location>
        <begin position="55"/>
        <end position="73"/>
    </location>
</feature>
<keyword evidence="1" id="KW-0472">Membrane</keyword>
<organism evidence="3 4">
    <name type="scientific">Nocardiopsis terrae</name>
    <dbReference type="NCBI Taxonomy" id="372655"/>
    <lineage>
        <taxon>Bacteria</taxon>
        <taxon>Bacillati</taxon>
        <taxon>Actinomycetota</taxon>
        <taxon>Actinomycetes</taxon>
        <taxon>Streptosporangiales</taxon>
        <taxon>Nocardiopsidaceae</taxon>
        <taxon>Nocardiopsis</taxon>
    </lineage>
</organism>
<comment type="caution">
    <text evidence="3">The sequence shown here is derived from an EMBL/GenBank/DDBJ whole genome shotgun (WGS) entry which is preliminary data.</text>
</comment>
<dbReference type="Pfam" id="PF14145">
    <property type="entry name" value="YrhK"/>
    <property type="match status" value="1"/>
</dbReference>
<gene>
    <name evidence="3" type="ORF">H4W79_002439</name>
</gene>
<evidence type="ECO:0000259" key="2">
    <source>
        <dbReference type="Pfam" id="PF14145"/>
    </source>
</evidence>
<evidence type="ECO:0000313" key="4">
    <source>
        <dbReference type="Proteomes" id="UP000598217"/>
    </source>
</evidence>
<accession>A0ABR9HGS0</accession>
<evidence type="ECO:0000313" key="3">
    <source>
        <dbReference type="EMBL" id="MBE1458225.1"/>
    </source>
</evidence>
<name>A0ABR9HGS0_9ACTN</name>
<dbReference type="RefSeq" id="WP_191270080.1">
    <property type="nucleotide sequence ID" value="NZ_BMXJ01000003.1"/>
</dbReference>
<protein>
    <recommendedName>
        <fullName evidence="2">YrhK domain-containing protein</fullName>
    </recommendedName>
</protein>
<feature type="transmembrane region" description="Helical" evidence="1">
    <location>
        <begin position="30"/>
        <end position="49"/>
    </location>
</feature>
<proteinExistence type="predicted"/>
<evidence type="ECO:0000256" key="1">
    <source>
        <dbReference type="SAM" id="Phobius"/>
    </source>
</evidence>